<dbReference type="Gene3D" id="3.40.50.740">
    <property type="match status" value="1"/>
</dbReference>
<gene>
    <name evidence="9" type="ORF">HMPREF0179_02163</name>
</gene>
<keyword evidence="4" id="KW-0479">Metal-binding</keyword>
<organism evidence="9 10">
    <name type="scientific">Bilophila wadsworthia (strain 3_1_6)</name>
    <dbReference type="NCBI Taxonomy" id="563192"/>
    <lineage>
        <taxon>Bacteria</taxon>
        <taxon>Pseudomonadati</taxon>
        <taxon>Thermodesulfobacteriota</taxon>
        <taxon>Desulfovibrionia</taxon>
        <taxon>Desulfovibrionales</taxon>
        <taxon>Desulfovibrionaceae</taxon>
        <taxon>Bilophila</taxon>
    </lineage>
</organism>
<name>E5Y7J8_BILW3</name>
<dbReference type="GO" id="GO:0043546">
    <property type="term" value="F:molybdopterin cofactor binding"/>
    <property type="evidence" value="ECO:0007669"/>
    <property type="project" value="InterPro"/>
</dbReference>
<dbReference type="OrthoDB" id="9803192at2"/>
<dbReference type="GO" id="GO:0051539">
    <property type="term" value="F:4 iron, 4 sulfur cluster binding"/>
    <property type="evidence" value="ECO:0007669"/>
    <property type="project" value="UniProtKB-KW"/>
</dbReference>
<evidence type="ECO:0000256" key="1">
    <source>
        <dbReference type="ARBA" id="ARBA00010312"/>
    </source>
</evidence>
<dbReference type="InterPro" id="IPR006656">
    <property type="entry name" value="Mopterin_OxRdtase"/>
</dbReference>
<dbReference type="PANTHER" id="PTHR43742">
    <property type="entry name" value="TRIMETHYLAMINE-N-OXIDE REDUCTASE"/>
    <property type="match status" value="1"/>
</dbReference>
<dbReference type="AlphaFoldDB" id="E5Y7J8"/>
<evidence type="ECO:0000313" key="10">
    <source>
        <dbReference type="Proteomes" id="UP000006034"/>
    </source>
</evidence>
<dbReference type="PANTHER" id="PTHR43742:SF9">
    <property type="entry name" value="TETRATHIONATE REDUCTASE SUBUNIT A"/>
    <property type="match status" value="1"/>
</dbReference>
<dbReference type="GO" id="GO:0046872">
    <property type="term" value="F:metal ion binding"/>
    <property type="evidence" value="ECO:0007669"/>
    <property type="project" value="UniProtKB-KW"/>
</dbReference>
<feature type="domain" description="Molybdopterin oxidoreductase" evidence="7">
    <location>
        <begin position="107"/>
        <end position="461"/>
    </location>
</feature>
<dbReference type="NCBIfam" id="NF041783">
    <property type="entry name" value="mnquin_red_QrcB"/>
    <property type="match status" value="1"/>
</dbReference>
<dbReference type="Pfam" id="PF01568">
    <property type="entry name" value="Molydop_binding"/>
    <property type="match status" value="1"/>
</dbReference>
<sequence length="700" mass="74646">MLDRRGFLKFIGGAAVGTLATPVVWKGLDDISIWSQNWPWIPSLQYGNHENTYVRTVSKLCPAAGATKIRLVGGRPVRVLSDPESPLGGGVSALAVTEVQMRYSPARLKRPLLRNSDGGYREITWEEAEKLLLEKLAAAKKQTEHDSVVCISGDENGTMNELLAGFAAQTGSGRFFAMPSDAQATAQAWKLMGGRGRVGFDIPNSDYVFAVGANVLETWGSVVVNRHAWGQARPAGAEPAMRLAYAGPVQNNTAAGADLWLPIKPGTELFLLLGVARQLIKDGVAAPAGGLDDFAALVAKWTPEKVCEITGLMPERFTAVVDGLKKAKKPLVVVGSDMDQGGGTGPVRIGMAINMLLDRVNKEGGMRMIPLAPPAVNGAASYDVLMQGDLVRYAADMAQGNMPEVGVLMVYEANPVYALPGKDIEAVFKKSDFSVAFTCFFDETARRCDLVLPNALGLERYDDVAEPFSYGKFVYALVRPVAEPLYQARPAGDVVIDMAYKLGINLGVSDVVTMLKAKAFNIGADWGSLSDGNVYVSDIVVPNKTLAYRFSPDDLALVEKAEAAAASSGKELAVAFVSKLGLGTPETAIPPFNTKLITDDELDKNMLVAAVNGATLKKLGLYEGNRIVLTSKAGKVMAKIRVFEGVTNDTVALTMGFGHTAFGEFNDGKGMDVMALVTPSSEPGSGLSVWNDTRVNVAQA</sequence>
<evidence type="ECO:0000256" key="3">
    <source>
        <dbReference type="ARBA" id="ARBA00022505"/>
    </source>
</evidence>
<dbReference type="HOGENOM" id="CLU_000422_13_3_7"/>
<keyword evidence="6" id="KW-0560">Oxidoreductase</keyword>
<evidence type="ECO:0000259" key="7">
    <source>
        <dbReference type="Pfam" id="PF00384"/>
    </source>
</evidence>
<evidence type="ECO:0000256" key="4">
    <source>
        <dbReference type="ARBA" id="ARBA00022723"/>
    </source>
</evidence>
<evidence type="ECO:0000256" key="6">
    <source>
        <dbReference type="ARBA" id="ARBA00023002"/>
    </source>
</evidence>
<dbReference type="Proteomes" id="UP000006034">
    <property type="component" value="Unassembled WGS sequence"/>
</dbReference>
<comment type="caution">
    <text evidence="9">The sequence shown here is derived from an EMBL/GenBank/DDBJ whole genome shotgun (WGS) entry which is preliminary data.</text>
</comment>
<dbReference type="RefSeq" id="WP_005027969.1">
    <property type="nucleotide sequence ID" value="NZ_KE150238.1"/>
</dbReference>
<dbReference type="SUPFAM" id="SSF50692">
    <property type="entry name" value="ADC-like"/>
    <property type="match status" value="1"/>
</dbReference>
<dbReference type="Gene3D" id="3.40.228.10">
    <property type="entry name" value="Dimethylsulfoxide Reductase, domain 2"/>
    <property type="match status" value="1"/>
</dbReference>
<evidence type="ECO:0000256" key="2">
    <source>
        <dbReference type="ARBA" id="ARBA00022485"/>
    </source>
</evidence>
<dbReference type="Gene3D" id="3.30.2070.10">
    <property type="entry name" value="Formate dehydrogenase/DMSO reductase"/>
    <property type="match status" value="1"/>
</dbReference>
<evidence type="ECO:0000313" key="9">
    <source>
        <dbReference type="EMBL" id="EFV44032.1"/>
    </source>
</evidence>
<dbReference type="InterPro" id="IPR009010">
    <property type="entry name" value="Asp_de-COase-like_dom_sf"/>
</dbReference>
<keyword evidence="2" id="KW-0004">4Fe-4S</keyword>
<dbReference type="Gene3D" id="2.40.40.20">
    <property type="match status" value="1"/>
</dbReference>
<keyword evidence="3" id="KW-0500">Molybdenum</keyword>
<dbReference type="STRING" id="563192.HMPREF0179_02163"/>
<dbReference type="GeneID" id="78085303"/>
<evidence type="ECO:0000256" key="5">
    <source>
        <dbReference type="ARBA" id="ARBA00022729"/>
    </source>
</evidence>
<keyword evidence="5" id="KW-0732">Signal</keyword>
<keyword evidence="2" id="KW-0408">Iron</keyword>
<keyword evidence="2" id="KW-0411">Iron-sulfur</keyword>
<accession>E5Y7J8</accession>
<protein>
    <submittedName>
        <fullName evidence="9">Molybdopterin oxidoreductase, molybdopterin binding subunit</fullName>
    </submittedName>
</protein>
<dbReference type="Pfam" id="PF00384">
    <property type="entry name" value="Molybdopterin"/>
    <property type="match status" value="1"/>
</dbReference>
<dbReference type="GO" id="GO:0016491">
    <property type="term" value="F:oxidoreductase activity"/>
    <property type="evidence" value="ECO:0007669"/>
    <property type="project" value="UniProtKB-KW"/>
</dbReference>
<dbReference type="InterPro" id="IPR053557">
    <property type="entry name" value="Molybdopterin-Qrc_component"/>
</dbReference>
<dbReference type="SUPFAM" id="SSF53706">
    <property type="entry name" value="Formate dehydrogenase/DMSO reductase, domains 1-3"/>
    <property type="match status" value="1"/>
</dbReference>
<keyword evidence="10" id="KW-1185">Reference proteome</keyword>
<evidence type="ECO:0000259" key="8">
    <source>
        <dbReference type="Pfam" id="PF01568"/>
    </source>
</evidence>
<reference evidence="9 10" key="1">
    <citation type="submission" date="2010-10" db="EMBL/GenBank/DDBJ databases">
        <authorList>
            <consortium name="The Broad Institute Genome Sequencing Platform"/>
            <person name="Ward D."/>
            <person name="Earl A."/>
            <person name="Feldgarden M."/>
            <person name="Young S.K."/>
            <person name="Gargeya S."/>
            <person name="Zeng Q."/>
            <person name="Alvarado L."/>
            <person name="Berlin A."/>
            <person name="Bochicchio J."/>
            <person name="Chapman S.B."/>
            <person name="Chen Z."/>
            <person name="Freedman E."/>
            <person name="Gellesch M."/>
            <person name="Goldberg J."/>
            <person name="Griggs A."/>
            <person name="Gujja S."/>
            <person name="Heilman E."/>
            <person name="Heiman D."/>
            <person name="Howarth C."/>
            <person name="Mehta T."/>
            <person name="Neiman D."/>
            <person name="Pearson M."/>
            <person name="Roberts A."/>
            <person name="Saif S."/>
            <person name="Shea T."/>
            <person name="Shenoy N."/>
            <person name="Sisk P."/>
            <person name="Stolte C."/>
            <person name="Sykes S."/>
            <person name="White J."/>
            <person name="Yandava C."/>
            <person name="Allen-Vercoe E."/>
            <person name="Sibley C."/>
            <person name="Ambrose C.E."/>
            <person name="Strauss J."/>
            <person name="Daigneault M."/>
            <person name="Haas B."/>
            <person name="Nusbaum C."/>
            <person name="Birren B."/>
        </authorList>
    </citation>
    <scope>NUCLEOTIDE SEQUENCE [LARGE SCALE GENOMIC DNA]</scope>
    <source>
        <strain evidence="9 10">3_1_6</strain>
    </source>
</reference>
<dbReference type="InterPro" id="IPR050612">
    <property type="entry name" value="Prok_Mopterin_Oxidored"/>
</dbReference>
<feature type="domain" description="Molybdopterin dinucleotide-binding" evidence="8">
    <location>
        <begin position="604"/>
        <end position="680"/>
    </location>
</feature>
<dbReference type="EMBL" id="ADCP02000001">
    <property type="protein sequence ID" value="EFV44032.1"/>
    <property type="molecule type" value="Genomic_DNA"/>
</dbReference>
<comment type="similarity">
    <text evidence="1">Belongs to the prokaryotic molybdopterin-containing oxidoreductase family.</text>
</comment>
<reference evidence="9 10" key="2">
    <citation type="submission" date="2013-04" db="EMBL/GenBank/DDBJ databases">
        <title>The Genome Sequence of Bilophila wadsworthia 3_1_6.</title>
        <authorList>
            <consortium name="The Broad Institute Genomics Platform"/>
            <person name="Earl A."/>
            <person name="Ward D."/>
            <person name="Feldgarden M."/>
            <person name="Gevers D."/>
            <person name="Sibley C."/>
            <person name="Strauss J."/>
            <person name="Allen-Vercoe E."/>
            <person name="Walker B."/>
            <person name="Young S."/>
            <person name="Zeng Q."/>
            <person name="Gargeya S."/>
            <person name="Fitzgerald M."/>
            <person name="Haas B."/>
            <person name="Abouelleil A."/>
            <person name="Allen A.W."/>
            <person name="Alvarado L."/>
            <person name="Arachchi H.M."/>
            <person name="Berlin A.M."/>
            <person name="Chapman S.B."/>
            <person name="Gainer-Dewar J."/>
            <person name="Goldberg J."/>
            <person name="Griggs A."/>
            <person name="Gujja S."/>
            <person name="Hansen M."/>
            <person name="Howarth C."/>
            <person name="Imamovic A."/>
            <person name="Ireland A."/>
            <person name="Larimer J."/>
            <person name="McCowan C."/>
            <person name="Murphy C."/>
            <person name="Pearson M."/>
            <person name="Poon T.W."/>
            <person name="Priest M."/>
            <person name="Roberts A."/>
            <person name="Saif S."/>
            <person name="Shea T."/>
            <person name="Sisk P."/>
            <person name="Sykes S."/>
            <person name="Wortman J."/>
            <person name="Nusbaum C."/>
            <person name="Birren B."/>
        </authorList>
    </citation>
    <scope>NUCLEOTIDE SEQUENCE [LARGE SCALE GENOMIC DNA]</scope>
    <source>
        <strain evidence="9 10">3_1_6</strain>
    </source>
</reference>
<dbReference type="eggNOG" id="COG0243">
    <property type="taxonomic scope" value="Bacteria"/>
</dbReference>
<dbReference type="InterPro" id="IPR006657">
    <property type="entry name" value="MoPterin_dinucl-bd_dom"/>
</dbReference>
<proteinExistence type="inferred from homology"/>